<dbReference type="Gene3D" id="3.30.830.10">
    <property type="entry name" value="Metalloenzyme, LuxS/M16 peptidase-like"/>
    <property type="match status" value="2"/>
</dbReference>
<protein>
    <recommendedName>
        <fullName evidence="1">Peptidase M16 C-terminal domain-containing protein</fullName>
    </recommendedName>
</protein>
<keyword evidence="3" id="KW-1185">Reference proteome</keyword>
<dbReference type="InterPro" id="IPR007863">
    <property type="entry name" value="Peptidase_M16_C"/>
</dbReference>
<feature type="domain" description="Peptidase M16 C-terminal" evidence="1">
    <location>
        <begin position="39"/>
        <end position="143"/>
    </location>
</feature>
<dbReference type="PANTHER" id="PTHR43016:SF13">
    <property type="entry name" value="PRESEQUENCE PROTEASE, MITOCHONDRIAL"/>
    <property type="match status" value="1"/>
</dbReference>
<sequence>MKGVYFQPDNVLGRVSQQASFPDNTYGADSDGDPTAIPDLTFEQFKEFHAKFYHPSNARVWFYGDDDPNQRLRIISAYLDEFEANSASKESEVKVQKLFNEPKRVVETYAVGDRAENARKHMVAINWVLSDTVLDPESELALVFGSFDAWDSWFFIAESTDGERTRRIHDWRWYGR</sequence>
<evidence type="ECO:0000313" key="3">
    <source>
        <dbReference type="Proteomes" id="UP000822688"/>
    </source>
</evidence>
<dbReference type="GO" id="GO:0004222">
    <property type="term" value="F:metalloendopeptidase activity"/>
    <property type="evidence" value="ECO:0007669"/>
    <property type="project" value="TreeGrafter"/>
</dbReference>
<name>A0A8T0HSX2_CERPU</name>
<dbReference type="Pfam" id="PF05193">
    <property type="entry name" value="Peptidase_M16_C"/>
    <property type="match status" value="1"/>
</dbReference>
<dbReference type="GO" id="GO:0005739">
    <property type="term" value="C:mitochondrion"/>
    <property type="evidence" value="ECO:0007669"/>
    <property type="project" value="TreeGrafter"/>
</dbReference>
<dbReference type="SUPFAM" id="SSF63411">
    <property type="entry name" value="LuxS/MPP-like metallohydrolase"/>
    <property type="match status" value="1"/>
</dbReference>
<evidence type="ECO:0000313" key="2">
    <source>
        <dbReference type="EMBL" id="KAG0573936.1"/>
    </source>
</evidence>
<evidence type="ECO:0000259" key="1">
    <source>
        <dbReference type="Pfam" id="PF05193"/>
    </source>
</evidence>
<dbReference type="GO" id="GO:0009507">
    <property type="term" value="C:chloroplast"/>
    <property type="evidence" value="ECO:0007669"/>
    <property type="project" value="TreeGrafter"/>
</dbReference>
<dbReference type="GO" id="GO:0016485">
    <property type="term" value="P:protein processing"/>
    <property type="evidence" value="ECO:0007669"/>
    <property type="project" value="TreeGrafter"/>
</dbReference>
<dbReference type="GO" id="GO:0046872">
    <property type="term" value="F:metal ion binding"/>
    <property type="evidence" value="ECO:0007669"/>
    <property type="project" value="InterPro"/>
</dbReference>
<dbReference type="InterPro" id="IPR011249">
    <property type="entry name" value="Metalloenz_LuxS/M16"/>
</dbReference>
<organism evidence="2 3">
    <name type="scientific">Ceratodon purpureus</name>
    <name type="common">Fire moss</name>
    <name type="synonym">Dicranum purpureum</name>
    <dbReference type="NCBI Taxonomy" id="3225"/>
    <lineage>
        <taxon>Eukaryota</taxon>
        <taxon>Viridiplantae</taxon>
        <taxon>Streptophyta</taxon>
        <taxon>Embryophyta</taxon>
        <taxon>Bryophyta</taxon>
        <taxon>Bryophytina</taxon>
        <taxon>Bryopsida</taxon>
        <taxon>Dicranidae</taxon>
        <taxon>Pseudoditrichales</taxon>
        <taxon>Ditrichaceae</taxon>
        <taxon>Ceratodon</taxon>
    </lineage>
</organism>
<reference evidence="2" key="1">
    <citation type="submission" date="2020-06" db="EMBL/GenBank/DDBJ databases">
        <title>WGS assembly of Ceratodon purpureus strain R40.</title>
        <authorList>
            <person name="Carey S.B."/>
            <person name="Jenkins J."/>
            <person name="Shu S."/>
            <person name="Lovell J.T."/>
            <person name="Sreedasyam A."/>
            <person name="Maumus F."/>
            <person name="Tiley G.P."/>
            <person name="Fernandez-Pozo N."/>
            <person name="Barry K."/>
            <person name="Chen C."/>
            <person name="Wang M."/>
            <person name="Lipzen A."/>
            <person name="Daum C."/>
            <person name="Saski C.A."/>
            <person name="Payton A.C."/>
            <person name="Mcbreen J.C."/>
            <person name="Conrad R.E."/>
            <person name="Kollar L.M."/>
            <person name="Olsson S."/>
            <person name="Huttunen S."/>
            <person name="Landis J.B."/>
            <person name="Wickett N.J."/>
            <person name="Johnson M.G."/>
            <person name="Rensing S.A."/>
            <person name="Grimwood J."/>
            <person name="Schmutz J."/>
            <person name="Mcdaniel S.F."/>
        </authorList>
    </citation>
    <scope>NUCLEOTIDE SEQUENCE</scope>
    <source>
        <strain evidence="2">R40</strain>
    </source>
</reference>
<dbReference type="AlphaFoldDB" id="A0A8T0HSX2"/>
<dbReference type="EMBL" id="CM026426">
    <property type="protein sequence ID" value="KAG0573936.1"/>
    <property type="molecule type" value="Genomic_DNA"/>
</dbReference>
<gene>
    <name evidence="2" type="ORF">KC19_VG222900</name>
</gene>
<dbReference type="Proteomes" id="UP000822688">
    <property type="component" value="Chromosome V"/>
</dbReference>
<dbReference type="PANTHER" id="PTHR43016">
    <property type="entry name" value="PRESEQUENCE PROTEASE"/>
    <property type="match status" value="1"/>
</dbReference>
<proteinExistence type="predicted"/>
<comment type="caution">
    <text evidence="2">The sequence shown here is derived from an EMBL/GenBank/DDBJ whole genome shotgun (WGS) entry which is preliminary data.</text>
</comment>
<accession>A0A8T0HSX2</accession>